<dbReference type="Proteomes" id="UP000555552">
    <property type="component" value="Unassembled WGS sequence"/>
</dbReference>
<reference evidence="1 2" key="1">
    <citation type="submission" date="2020-05" db="EMBL/GenBank/DDBJ databases">
        <title>MicrobeNet Type strains.</title>
        <authorList>
            <person name="Nicholson A.C."/>
        </authorList>
    </citation>
    <scope>NUCLEOTIDE SEQUENCE [LARGE SCALE GENOMIC DNA]</scope>
    <source>
        <strain evidence="1 2">JCM 14547</strain>
    </source>
</reference>
<evidence type="ECO:0000313" key="2">
    <source>
        <dbReference type="Proteomes" id="UP000555552"/>
    </source>
</evidence>
<name>A0A849C4Q1_9ACTN</name>
<protein>
    <submittedName>
        <fullName evidence="1">Uncharacterized protein</fullName>
    </submittedName>
</protein>
<dbReference type="RefSeq" id="WP_171204321.1">
    <property type="nucleotide sequence ID" value="NZ_JABEMA010000413.1"/>
</dbReference>
<comment type="caution">
    <text evidence="1">The sequence shown here is derived from an EMBL/GenBank/DDBJ whole genome shotgun (WGS) entry which is preliminary data.</text>
</comment>
<proteinExistence type="predicted"/>
<evidence type="ECO:0000313" key="1">
    <source>
        <dbReference type="EMBL" id="NNH24588.1"/>
    </source>
</evidence>
<sequence>MSGFRLAGLLRVRRTQEKLAAGESAMSASEARVARRLHEEARAVLGAHQLAGGGPAGWAASVAARSALRGGLLEAQGEA</sequence>
<feature type="non-terminal residue" evidence="1">
    <location>
        <position position="79"/>
    </location>
</feature>
<accession>A0A849C4Q1</accession>
<organism evidence="1 2">
    <name type="scientific">Pseudokineococcus marinus</name>
    <dbReference type="NCBI Taxonomy" id="351215"/>
    <lineage>
        <taxon>Bacteria</taxon>
        <taxon>Bacillati</taxon>
        <taxon>Actinomycetota</taxon>
        <taxon>Actinomycetes</taxon>
        <taxon>Kineosporiales</taxon>
        <taxon>Kineosporiaceae</taxon>
        <taxon>Pseudokineococcus</taxon>
    </lineage>
</organism>
<dbReference type="EMBL" id="JABEMA010000413">
    <property type="protein sequence ID" value="NNH24588.1"/>
    <property type="molecule type" value="Genomic_DNA"/>
</dbReference>
<dbReference type="AlphaFoldDB" id="A0A849C4Q1"/>
<keyword evidence="2" id="KW-1185">Reference proteome</keyword>
<gene>
    <name evidence="1" type="ORF">HLB09_16140</name>
</gene>